<proteinExistence type="inferred from homology"/>
<dbReference type="PROSITE" id="PS50118">
    <property type="entry name" value="HMG_BOX_2"/>
    <property type="match status" value="2"/>
</dbReference>
<dbReference type="InterPro" id="IPR050342">
    <property type="entry name" value="HMGB"/>
</dbReference>
<evidence type="ECO:0000313" key="8">
    <source>
        <dbReference type="WBParaSite" id="MhA1_Contig108.frz3.gene19"/>
    </source>
</evidence>
<dbReference type="Proteomes" id="UP000095281">
    <property type="component" value="Unplaced"/>
</dbReference>
<dbReference type="CDD" id="cd00084">
    <property type="entry name" value="HMG-box_SF"/>
    <property type="match status" value="1"/>
</dbReference>
<dbReference type="SMART" id="SM00398">
    <property type="entry name" value="HMG"/>
    <property type="match status" value="2"/>
</dbReference>
<dbReference type="InterPro" id="IPR036910">
    <property type="entry name" value="HMG_box_dom_sf"/>
</dbReference>
<dbReference type="InterPro" id="IPR009071">
    <property type="entry name" value="HMG_box_dom"/>
</dbReference>
<keyword evidence="7" id="KW-1185">Reference proteome</keyword>
<dbReference type="WBParaSite" id="MhA1_Contig108.frz3.gene19">
    <property type="protein sequence ID" value="MhA1_Contig108.frz3.gene19"/>
    <property type="gene ID" value="MhA1_Contig108.frz3.gene19"/>
</dbReference>
<dbReference type="AlphaFoldDB" id="A0A1I8AZF6"/>
<dbReference type="SUPFAM" id="SSF47095">
    <property type="entry name" value="HMG-box"/>
    <property type="match status" value="2"/>
</dbReference>
<evidence type="ECO:0000256" key="4">
    <source>
        <dbReference type="ARBA" id="ARBA00023242"/>
    </source>
</evidence>
<keyword evidence="3 5" id="KW-0238">DNA-binding</keyword>
<dbReference type="Gene3D" id="1.10.30.10">
    <property type="entry name" value="High mobility group box domain"/>
    <property type="match status" value="2"/>
</dbReference>
<protein>
    <submittedName>
        <fullName evidence="8">HMG box domain-containing protein</fullName>
    </submittedName>
</protein>
<feature type="domain" description="HMG box" evidence="6">
    <location>
        <begin position="85"/>
        <end position="149"/>
    </location>
</feature>
<evidence type="ECO:0000259" key="6">
    <source>
        <dbReference type="PROSITE" id="PS50118"/>
    </source>
</evidence>
<dbReference type="PANTHER" id="PTHR48112:SF32">
    <property type="entry name" value="HIGH MOBILITY GROUP PROTEIN B3"/>
    <property type="match status" value="1"/>
</dbReference>
<dbReference type="PANTHER" id="PTHR48112">
    <property type="entry name" value="HIGH MOBILITY GROUP PROTEIN DSP1"/>
    <property type="match status" value="1"/>
</dbReference>
<evidence type="ECO:0000313" key="7">
    <source>
        <dbReference type="Proteomes" id="UP000095281"/>
    </source>
</evidence>
<evidence type="ECO:0000256" key="2">
    <source>
        <dbReference type="ARBA" id="ARBA00008774"/>
    </source>
</evidence>
<feature type="domain" description="HMG box" evidence="6">
    <location>
        <begin position="186"/>
        <end position="254"/>
    </location>
</feature>
<organism evidence="7 8">
    <name type="scientific">Meloidogyne hapla</name>
    <name type="common">Root-knot nematode worm</name>
    <dbReference type="NCBI Taxonomy" id="6305"/>
    <lineage>
        <taxon>Eukaryota</taxon>
        <taxon>Metazoa</taxon>
        <taxon>Ecdysozoa</taxon>
        <taxon>Nematoda</taxon>
        <taxon>Chromadorea</taxon>
        <taxon>Rhabditida</taxon>
        <taxon>Tylenchina</taxon>
        <taxon>Tylenchomorpha</taxon>
        <taxon>Tylenchoidea</taxon>
        <taxon>Meloidogynidae</taxon>
        <taxon>Meloidogyninae</taxon>
        <taxon>Meloidogyne</taxon>
    </lineage>
</organism>
<keyword evidence="4 5" id="KW-0539">Nucleus</keyword>
<evidence type="ECO:0000256" key="1">
    <source>
        <dbReference type="ARBA" id="ARBA00004123"/>
    </source>
</evidence>
<evidence type="ECO:0000256" key="3">
    <source>
        <dbReference type="ARBA" id="ARBA00023125"/>
    </source>
</evidence>
<dbReference type="GO" id="GO:0003677">
    <property type="term" value="F:DNA binding"/>
    <property type="evidence" value="ECO:0007669"/>
    <property type="project" value="UniProtKB-UniRule"/>
</dbReference>
<accession>A0A1I8AZF6</accession>
<name>A0A1I8AZF6_MELHA</name>
<comment type="similarity">
    <text evidence="2">Belongs to the HMGB family.</text>
</comment>
<evidence type="ECO:0000256" key="5">
    <source>
        <dbReference type="PROSITE-ProRule" id="PRU00267"/>
    </source>
</evidence>
<reference evidence="8" key="1">
    <citation type="submission" date="2016-11" db="UniProtKB">
        <authorList>
            <consortium name="WormBaseParasite"/>
        </authorList>
    </citation>
    <scope>IDENTIFICATION</scope>
</reference>
<comment type="subcellular location">
    <subcellularLocation>
        <location evidence="1">Nucleus</location>
    </subcellularLocation>
</comment>
<sequence>MEDGTQMPARVIDLRMRYEFEDDGGLGTHFVQQAINCMPVNDGNNNNKTLVVLFDKLNTCKLCFSTTTKKVTAVSANKPIRLPPGYNPVTPFALYIKEKTKDAKGEKSSEMVKKVSAAWKSMNELEKEQYVSQSKIISEEKKKEFSNLSQEKKEELLNKNSIRIEKLKRNKQKRELHKFYNETNKPKHPMGAFLLFCKDQMEKDQVPKGKEGVIEFGKIFGEKWKVLTEEEKKIYLNKAEELKNIYDKELEIWKNVNADKIEKWNEAKLELKPKKVVTEKKKTTSGSKIMKTTKKI</sequence>
<feature type="DNA-binding region" description="HMG box" evidence="5">
    <location>
        <begin position="186"/>
        <end position="254"/>
    </location>
</feature>
<feature type="DNA-binding region" description="HMG box" evidence="5">
    <location>
        <begin position="85"/>
        <end position="149"/>
    </location>
</feature>
<dbReference type="Pfam" id="PF09011">
    <property type="entry name" value="HMG_box_2"/>
    <property type="match status" value="1"/>
</dbReference>
<dbReference type="GO" id="GO:0005634">
    <property type="term" value="C:nucleus"/>
    <property type="evidence" value="ECO:0007669"/>
    <property type="project" value="UniProtKB-SubCell"/>
</dbReference>